<keyword evidence="6" id="KW-0997">Cell inner membrane</keyword>
<evidence type="ECO:0000313" key="13">
    <source>
        <dbReference type="EMBL" id="EEE05335.1"/>
    </source>
</evidence>
<feature type="transmembrane region" description="Helical" evidence="11">
    <location>
        <begin position="286"/>
        <end position="306"/>
    </location>
</feature>
<dbReference type="AlphaFoldDB" id="B9BVD0"/>
<evidence type="ECO:0000256" key="8">
    <source>
        <dbReference type="ARBA" id="ARBA00022989"/>
    </source>
</evidence>
<dbReference type="PANTHER" id="PTHR43227">
    <property type="entry name" value="BLL4140 PROTEIN"/>
    <property type="match status" value="1"/>
</dbReference>
<gene>
    <name evidence="13" type="ORF">BURMUCGD2_0285</name>
</gene>
<dbReference type="FunFam" id="1.10.3720.10:FF:000028">
    <property type="entry name" value="sn-glycerol-3-phosphate ABC transporter permease UgpA"/>
    <property type="match status" value="1"/>
</dbReference>
<evidence type="ECO:0000256" key="5">
    <source>
        <dbReference type="ARBA" id="ARBA00022475"/>
    </source>
</evidence>
<evidence type="ECO:0000256" key="10">
    <source>
        <dbReference type="ARBA" id="ARBA00040780"/>
    </source>
</evidence>
<name>B9BVD0_9BURK</name>
<keyword evidence="7 11" id="KW-0812">Transmembrane</keyword>
<evidence type="ECO:0000256" key="3">
    <source>
        <dbReference type="ARBA" id="ARBA00011557"/>
    </source>
</evidence>
<dbReference type="InterPro" id="IPR000515">
    <property type="entry name" value="MetI-like"/>
</dbReference>
<dbReference type="GO" id="GO:0005886">
    <property type="term" value="C:plasma membrane"/>
    <property type="evidence" value="ECO:0007669"/>
    <property type="project" value="UniProtKB-SubCell"/>
</dbReference>
<feature type="transmembrane region" description="Helical" evidence="11">
    <location>
        <begin position="94"/>
        <end position="115"/>
    </location>
</feature>
<dbReference type="GO" id="GO:0055085">
    <property type="term" value="P:transmembrane transport"/>
    <property type="evidence" value="ECO:0007669"/>
    <property type="project" value="InterPro"/>
</dbReference>
<organism evidence="13 14">
    <name type="scientific">Burkholderia multivorans CGD2</name>
    <dbReference type="NCBI Taxonomy" id="513052"/>
    <lineage>
        <taxon>Bacteria</taxon>
        <taxon>Pseudomonadati</taxon>
        <taxon>Pseudomonadota</taxon>
        <taxon>Betaproteobacteria</taxon>
        <taxon>Burkholderiales</taxon>
        <taxon>Burkholderiaceae</taxon>
        <taxon>Burkholderia</taxon>
        <taxon>Burkholderia cepacia complex</taxon>
    </lineage>
</organism>
<feature type="transmembrane region" description="Helical" evidence="11">
    <location>
        <begin position="30"/>
        <end position="49"/>
    </location>
</feature>
<dbReference type="Pfam" id="PF00528">
    <property type="entry name" value="BPD_transp_1"/>
    <property type="match status" value="1"/>
</dbReference>
<evidence type="ECO:0000256" key="4">
    <source>
        <dbReference type="ARBA" id="ARBA00022448"/>
    </source>
</evidence>
<evidence type="ECO:0000256" key="6">
    <source>
        <dbReference type="ARBA" id="ARBA00022519"/>
    </source>
</evidence>
<evidence type="ECO:0000256" key="7">
    <source>
        <dbReference type="ARBA" id="ARBA00022692"/>
    </source>
</evidence>
<keyword evidence="9 11" id="KW-0472">Membrane</keyword>
<dbReference type="CDD" id="cd06261">
    <property type="entry name" value="TM_PBP2"/>
    <property type="match status" value="1"/>
</dbReference>
<comment type="caution">
    <text evidence="13">The sequence shown here is derived from an EMBL/GenBank/DDBJ whole genome shotgun (WGS) entry which is preliminary data.</text>
</comment>
<dbReference type="InterPro" id="IPR050809">
    <property type="entry name" value="UgpAE/MalFG_permease"/>
</dbReference>
<dbReference type="SUPFAM" id="SSF161098">
    <property type="entry name" value="MetI-like"/>
    <property type="match status" value="1"/>
</dbReference>
<comment type="subcellular location">
    <subcellularLocation>
        <location evidence="1">Cell inner membrane</location>
        <topology evidence="1">Multi-pass membrane protein</topology>
    </subcellularLocation>
    <subcellularLocation>
        <location evidence="11">Cell membrane</location>
        <topology evidence="11">Multi-pass membrane protein</topology>
    </subcellularLocation>
</comment>
<dbReference type="EMBL" id="ACFC01000010">
    <property type="protein sequence ID" value="EEE05335.1"/>
    <property type="molecule type" value="Genomic_DNA"/>
</dbReference>
<keyword evidence="4 11" id="KW-0813">Transport</keyword>
<dbReference type="NCBIfam" id="NF007852">
    <property type="entry name" value="PRK10561.1"/>
    <property type="match status" value="1"/>
</dbReference>
<evidence type="ECO:0000256" key="2">
    <source>
        <dbReference type="ARBA" id="ARBA00008852"/>
    </source>
</evidence>
<evidence type="ECO:0000256" key="11">
    <source>
        <dbReference type="RuleBase" id="RU363032"/>
    </source>
</evidence>
<evidence type="ECO:0000256" key="9">
    <source>
        <dbReference type="ARBA" id="ARBA00023136"/>
    </source>
</evidence>
<comment type="subunit">
    <text evidence="3">The complex is composed of two ATP-binding proteins (UgpC), two transmembrane proteins (UgpA and UgpE) and a solute-binding protein (UgpB).</text>
</comment>
<dbReference type="InterPro" id="IPR035906">
    <property type="entry name" value="MetI-like_sf"/>
</dbReference>
<accession>B9BVD0</accession>
<evidence type="ECO:0000259" key="12">
    <source>
        <dbReference type="PROSITE" id="PS50928"/>
    </source>
</evidence>
<dbReference type="Gene3D" id="1.10.3720.10">
    <property type="entry name" value="MetI-like"/>
    <property type="match status" value="1"/>
</dbReference>
<dbReference type="PROSITE" id="PS50928">
    <property type="entry name" value="ABC_TM1"/>
    <property type="match status" value="1"/>
</dbReference>
<dbReference type="PANTHER" id="PTHR43227:SF9">
    <property type="entry name" value="SN-GLYCEROL-3-PHOSPHATE TRANSPORT SYSTEM PERMEASE PROTEIN UGPA"/>
    <property type="match status" value="1"/>
</dbReference>
<feature type="transmembrane region" description="Helical" evidence="11">
    <location>
        <begin position="127"/>
        <end position="147"/>
    </location>
</feature>
<reference evidence="13 14" key="1">
    <citation type="journal article" date="2012" name="J. Bacteriol.">
        <title>Draft Genome Sequence Determination for Cystic Fibrosis and Chronic Granulomatous Disease Burkholderia multivorans Isolates.</title>
        <authorList>
            <person name="Varga J.J."/>
            <person name="Losada L."/>
            <person name="Zelazny A.M."/>
            <person name="Brinkac L."/>
            <person name="Harkins D."/>
            <person name="Radune D."/>
            <person name="Hostetler J."/>
            <person name="Sampaio E.P."/>
            <person name="Ronning C.M."/>
            <person name="Nierman W.C."/>
            <person name="Greenberg D.E."/>
            <person name="Holland S.M."/>
            <person name="Goldberg J.B."/>
        </authorList>
    </citation>
    <scope>NUCLEOTIDE SEQUENCE [LARGE SCALE GENOMIC DNA]</scope>
    <source>
        <strain evidence="13 14">CGD2</strain>
    </source>
</reference>
<evidence type="ECO:0000256" key="1">
    <source>
        <dbReference type="ARBA" id="ARBA00004429"/>
    </source>
</evidence>
<feature type="transmembrane region" description="Helical" evidence="11">
    <location>
        <begin position="220"/>
        <end position="246"/>
    </location>
</feature>
<dbReference type="Proteomes" id="UP000004535">
    <property type="component" value="Unassembled WGS sequence"/>
</dbReference>
<keyword evidence="8 11" id="KW-1133">Transmembrane helix</keyword>
<protein>
    <recommendedName>
        <fullName evidence="10">sn-glycerol-3-phosphate transport system permease protein UgpA</fullName>
    </recommendedName>
</protein>
<keyword evidence="5" id="KW-1003">Cell membrane</keyword>
<feature type="domain" description="ABC transmembrane type-1" evidence="12">
    <location>
        <begin position="90"/>
        <end position="302"/>
    </location>
</feature>
<proteinExistence type="inferred from homology"/>
<comment type="similarity">
    <text evidence="2">Belongs to the binding-protein-dependent transport system permease family. UgpAE subfamily.</text>
</comment>
<evidence type="ECO:0000313" key="14">
    <source>
        <dbReference type="Proteomes" id="UP000004535"/>
    </source>
</evidence>
<sequence length="313" mass="34176">MRRAPRRGFVSVSSDRISAMQSRSRFGTSLLPYLLIAPQLAITAVFFLWPAGVALWQSTQMQDAFGTSSEFVGLANFTHLFADPLYLDSFRTTLVFSALVTVSGLIVSLLLAACADRVTRGARAYRTLLIWPYAVAPTIAAVLWAFLFNPSIGLVTYALAKQGIVWNHALNGGQAMFLVVLASVWKQVSYNFLFFYAGLQAIPRSLIEAAAIDGAGPVRRFFNIVLPLLSPTSFFLLVVNLVYAFFDTFPVIDAATGGGPAQSTKTLIYKIFAEGFQGLDIGSSGAQSVVLMIIVVGLTVIQFRFVERRVQYA</sequence>